<dbReference type="EMBL" id="CP061799">
    <property type="protein sequence ID" value="QTA79432.1"/>
    <property type="molecule type" value="Genomic_DNA"/>
</dbReference>
<protein>
    <submittedName>
        <fullName evidence="2">Histidine kinase/HSP90-like domain-containing protein</fullName>
    </submittedName>
</protein>
<dbReference type="InterPro" id="IPR036890">
    <property type="entry name" value="HATPase_C_sf"/>
</dbReference>
<reference evidence="2" key="1">
    <citation type="journal article" date="2021" name="Microb. Physiol.">
        <title>Proteogenomic Insights into the Physiology of Marine, Sulfate-Reducing, Filamentous Desulfonema limicola and Desulfonema magnum.</title>
        <authorList>
            <person name="Schnaars V."/>
            <person name="Wohlbrand L."/>
            <person name="Scheve S."/>
            <person name="Hinrichs C."/>
            <person name="Reinhardt R."/>
            <person name="Rabus R."/>
        </authorList>
    </citation>
    <scope>NUCLEOTIDE SEQUENCE</scope>
    <source>
        <strain evidence="2">5ac10</strain>
    </source>
</reference>
<dbReference type="Proteomes" id="UP000663720">
    <property type="component" value="Chromosome"/>
</dbReference>
<name>A0A975B634_9BACT</name>
<feature type="coiled-coil region" evidence="1">
    <location>
        <begin position="438"/>
        <end position="469"/>
    </location>
</feature>
<keyword evidence="2" id="KW-0418">Kinase</keyword>
<gene>
    <name evidence="2" type="ORF">dnl_17020</name>
</gene>
<proteinExistence type="predicted"/>
<dbReference type="KEGG" id="dli:dnl_17020"/>
<dbReference type="RefSeq" id="WP_207691186.1">
    <property type="nucleotide sequence ID" value="NZ_CP061799.1"/>
</dbReference>
<accession>A0A975B634</accession>
<evidence type="ECO:0000256" key="1">
    <source>
        <dbReference type="SAM" id="Coils"/>
    </source>
</evidence>
<evidence type="ECO:0000313" key="2">
    <source>
        <dbReference type="EMBL" id="QTA79432.1"/>
    </source>
</evidence>
<dbReference type="AlphaFoldDB" id="A0A975B634"/>
<dbReference type="SUPFAM" id="SSF55874">
    <property type="entry name" value="ATPase domain of HSP90 chaperone/DNA topoisomerase II/histidine kinase"/>
    <property type="match status" value="1"/>
</dbReference>
<sequence length="554" mass="63706">MKLSKFDIGAEIISILTKGMYQDPRDALREYIQNAVDANSKNINVKIRQNTIVVDDDGFGMSHDVLRKAIRIGVSDKKPGKDVGFMGIGIYSAYHLCEKLIIFSKAKGNLPCQLKMNFQGMKNDLASQKELRLNDKLSGDELIDLQTLLENHIILSDENTLADNEFPEVGTRVELMGVEPNFYKELNDFDFVAGYLKDAIPLHFDYKQFEWGKEIEEKISKICKEHNAKFELVNVKLQVNNKIEDLYKPYYDTDFHNNKSQTPVYQELKEGKIFIGVVWGCLNSTRNKIKEKKLRGFLIRKQGFAIGRREQVVKYFNSHTHFDRYIGEIIVVNPKLLPNASRDDFEFTNLRTIFYDLLVKAGSIYNQTSNNFQNSTSAIDKINTITKDVKKINAEFTGFEKDADKLVEYLVDLNNFANDVESIIRRNVLSDKVAKDDAMNLKESIKELIDNIKDTINKLITEKKRKKSANSAKTQSKKIEIAKNLSSIDTSAIEEKKYDNLLKLLEDLDFELDSDIAEIFNLLDELFIQRVAKTKLEYYEILSDLKEEINNLGI</sequence>
<dbReference type="GO" id="GO:0016301">
    <property type="term" value="F:kinase activity"/>
    <property type="evidence" value="ECO:0007669"/>
    <property type="project" value="UniProtKB-KW"/>
</dbReference>
<keyword evidence="1" id="KW-0175">Coiled coil</keyword>
<keyword evidence="3" id="KW-1185">Reference proteome</keyword>
<dbReference type="Pfam" id="PF13589">
    <property type="entry name" value="HATPase_c_3"/>
    <property type="match status" value="1"/>
</dbReference>
<dbReference type="Gene3D" id="3.30.565.10">
    <property type="entry name" value="Histidine kinase-like ATPase, C-terminal domain"/>
    <property type="match status" value="1"/>
</dbReference>
<keyword evidence="2" id="KW-0808">Transferase</keyword>
<organism evidence="2 3">
    <name type="scientific">Desulfonema limicola</name>
    <dbReference type="NCBI Taxonomy" id="45656"/>
    <lineage>
        <taxon>Bacteria</taxon>
        <taxon>Pseudomonadati</taxon>
        <taxon>Thermodesulfobacteriota</taxon>
        <taxon>Desulfobacteria</taxon>
        <taxon>Desulfobacterales</taxon>
        <taxon>Desulfococcaceae</taxon>
        <taxon>Desulfonema</taxon>
    </lineage>
</organism>
<evidence type="ECO:0000313" key="3">
    <source>
        <dbReference type="Proteomes" id="UP000663720"/>
    </source>
</evidence>